<gene>
    <name evidence="6" type="ORF">PSON_ATCC_30995.1.T1000013</name>
</gene>
<dbReference type="SMART" id="SM00320">
    <property type="entry name" value="WD40"/>
    <property type="match status" value="12"/>
</dbReference>
<keyword evidence="2" id="KW-0677">Repeat</keyword>
<dbReference type="Proteomes" id="UP000692954">
    <property type="component" value="Unassembled WGS sequence"/>
</dbReference>
<dbReference type="EMBL" id="CAJJDN010000100">
    <property type="protein sequence ID" value="CAD8112077.1"/>
    <property type="molecule type" value="Genomic_DNA"/>
</dbReference>
<dbReference type="PROSITE" id="PS00678">
    <property type="entry name" value="WD_REPEATS_1"/>
    <property type="match status" value="1"/>
</dbReference>
<reference evidence="6" key="1">
    <citation type="submission" date="2021-01" db="EMBL/GenBank/DDBJ databases">
        <authorList>
            <consortium name="Genoscope - CEA"/>
            <person name="William W."/>
        </authorList>
    </citation>
    <scope>NUCLEOTIDE SEQUENCE</scope>
</reference>
<feature type="repeat" description="WD" evidence="3">
    <location>
        <begin position="2162"/>
        <end position="2203"/>
    </location>
</feature>
<evidence type="ECO:0000256" key="2">
    <source>
        <dbReference type="ARBA" id="ARBA00022737"/>
    </source>
</evidence>
<organism evidence="6 7">
    <name type="scientific">Paramecium sonneborni</name>
    <dbReference type="NCBI Taxonomy" id="65129"/>
    <lineage>
        <taxon>Eukaryota</taxon>
        <taxon>Sar</taxon>
        <taxon>Alveolata</taxon>
        <taxon>Ciliophora</taxon>
        <taxon>Intramacronucleata</taxon>
        <taxon>Oligohymenophorea</taxon>
        <taxon>Peniculida</taxon>
        <taxon>Parameciidae</taxon>
        <taxon>Paramecium</taxon>
    </lineage>
</organism>
<dbReference type="InterPro" id="IPR007111">
    <property type="entry name" value="NACHT_NTPase"/>
</dbReference>
<evidence type="ECO:0000256" key="1">
    <source>
        <dbReference type="ARBA" id="ARBA00022574"/>
    </source>
</evidence>
<dbReference type="InterPro" id="IPR001680">
    <property type="entry name" value="WD40_rpt"/>
</dbReference>
<feature type="coiled-coil region" evidence="4">
    <location>
        <begin position="1180"/>
        <end position="1214"/>
    </location>
</feature>
<dbReference type="OrthoDB" id="1935146at2759"/>
<keyword evidence="4" id="KW-0175">Coiled coil</keyword>
<protein>
    <recommendedName>
        <fullName evidence="5">NACHT domain-containing protein</fullName>
    </recommendedName>
</protein>
<comment type="caution">
    <text evidence="6">The sequence shown here is derived from an EMBL/GenBank/DDBJ whole genome shotgun (WGS) entry which is preliminary data.</text>
</comment>
<evidence type="ECO:0000256" key="3">
    <source>
        <dbReference type="PROSITE-ProRule" id="PRU00221"/>
    </source>
</evidence>
<keyword evidence="1 3" id="KW-0853">WD repeat</keyword>
<dbReference type="Pfam" id="PF00400">
    <property type="entry name" value="WD40"/>
    <property type="match status" value="1"/>
</dbReference>
<dbReference type="PANTHER" id="PTHR44129">
    <property type="entry name" value="WD REPEAT-CONTAINING PROTEIN POP1"/>
    <property type="match status" value="1"/>
</dbReference>
<dbReference type="InterPro" id="IPR019775">
    <property type="entry name" value="WD40_repeat_CS"/>
</dbReference>
<evidence type="ECO:0000259" key="5">
    <source>
        <dbReference type="Pfam" id="PF05729"/>
    </source>
</evidence>
<sequence>MNIFQEYLDDTSLIQSSNKYIDIEKINLIQRLKSIDKSNGNCYLYTILDTSGTLRGGGGCCVQKYQQNIQQIVKSVQIPINFAINLTRYTNIIEEKSNLFCDKIYQDEILIAFQWFYNQKECFQILCNDDSQNSINYELIEKNVEKLMKQLPVYIKISGYLFHSLLQICNDLFRIIFSYQLKNEERYIQEDFQQKLLDNIFEIEEQIKVESSKIWITGVEFELQLIKICITHLRTNSKKGEQLLISFLCQVATSVSQLQPTSELIDTIIEGGKFLLMNFYEKQIQHPLEKYEIYYFFENLKWSIVNQLKQGFSTKTTINHLQNGYSKYIQQSKDWMIHFCWINLLSDIMAYRPIISKKQVMQIQNNHQAAQKLITLESLFTQLAYDKSFLKFKLFPDDKKIFQNMFQELRLFEEYLLEEQDKIQLLPNYLNFKFDYQYNGQINNLDLNIQIFTKQSNLQILNTLNDLFLQSQCGLIQNIQLFDKLFKNLKTNHKTQSNEILEIKQNISEIFKQIKQQMFLCLLILYQIQLSVIREIEINKVFKQILEKEETNLSQNNKILKQQLLKIIKDLESNYESQFQINIKKIIKFWIKICQIISIYKSEYIFEENDLVYSQVQKDGYQISNEFEQTFLIIHKFIQQFVFQINQSKKIFQKIYESKEIESIFQETLTQRKISDIAIQLYNPELILELNQQFQESFSTLLQFRWKLQIIQDLKDSFIGCSFLRFILKTLRRLIQIHKLNLNHLISQKNSLRNNTVKQSDDQDFNSYKSQIIETLIKEKRQLIQNHFDKYNDRELSDQEVNDLSELQKSVNLWITKIQFQNWPSEIQTSLTILFQEIQTKLKILELNYKYKNSINEEILQLTDNFLQTNFKNISLQQINIIDQEEQNNQIIPGKDKLFNCELLIQKINILTGKSQKVKKIIQQKYMNINFSQSIPKNSIIVATSWENFIEKLNEILKEIQQLNYDCVKSISDQEQIVFVKSINQQLSTTQSFNQINANIILYNTPTLLDDITFRDELNDTTFSFYLSELRKDLISKQGREIVDMFGDSSYKVRESLVFNLIKIQSIVLESPIKEFCSQLLKNLWIIEKHDSVRKILKNQEMIEMQKRLFSQDLINFSNSLKLEMQAKLKSIEQLETLVLIGDNQTEMKKKLEQAYDDFEIYLDNITDMSNRLDISLVFLKEITKDLKKIKNSIDQILQSVQGLEADIRKLRGKDFMELLQIRKQKVLKQMLENELDQIHVQISTQEYDPVSGIKKKTIKRETQISYLLKQQYNDFDGEINEFLWSENDRQKDVMLLRGKAGSGKSRASSNIEELLWICDQQQPFWIPIFVSLPSLIDPRHNLINQALESENYNFDKTQIRDFKEAICNGKLKVLFILESYDEIKTDFISSNFYQTNRFAKDLNLQIPGLNVKIIITTREEILTSIGYQIWFYGSSIKTLKEVELLPFNNQQSQEYIKKYIQISIKRTIKRFYEFLKQLKGLAFEIHEFKQIWSNLESFIDSIINQKQIDDGLFSSIDTERLLKKLQQIQFFNFINTDQMIWLKKDLLQLWSEQKFLQVIKNVNIDHLLCTPFMMEIIVYVLPKMSQQFSQASYIRNIVTQNYLILKRQSYQSQQLIHQFQANQVNENQQFNDDKLTSLKLNQNQIKADKAILEQFNFIMEELDNQDFFESYSITNQLEYISNTCIGASRDFHVKFDANFIVAALKFNQLTAFDFYETFVNYYTNQQIEKYKDLGKIINHESFYIDLQDFSLSLAIDMSMRQITQVNYKQKGKLQIQNLHEDRNDQITWDDLYFDEISDNQEYKSLLKKCMLINSKGNLYAFNHKSIQDFFVAKYILKLYQTIFNQNQDINIQSLEKSVYNNILFNLSQEHYFGSLELLKPKLISLENIKSKLIQMTKLSKTDLQHKVIRSASNSIYLLSYLGEYFQEIDFSNISISNTKLNKLTFFQCNLNFSKFDNVCIDSCNFNCASIKNGEWKNLICTEKRFLDGHILNIISIDFTDDGKSLISVEKTGVIMKWLIYNDEHPKSLNLQTDVFQTSYSKTLNVLICQTKKYIYFINCQELQMDEIYSLPNCNCSKICLQPEMQYLAADIVMHNKVYLWQIKDLQSSNQIQPIISQSINKSSITCLAITKDFKLIATGHYQIKIWLSENCKEYQEITQLYEDLKQKTQSIIFSQNEEILITGGEDQRISFWNIKNHDNIQLQLRLDTFSKVNSLSYQIEAKFIAVRTDYYIKLYDAENPILSQHFFRQEIDFQYNIFQISPNSKTLAILKKKNDEESTIMIWNIQDYTQMNLIKSFASKKNKKDQIKQLQFSPDGQVLVEVTNNSIYLWDLKDYELISKLENQFNNIQNLSFSTDQIQFAICCANKQLTLWNIQKLNSPQNIATLNLQHECCQAHFCPNEQIIITYSNSSQPTGITFWDAIQYKQITTVINDEVIRNVCFNQDGNIMISFSNSLRVWKKNQQQFEIQEEYRYNCKQISQSFMINQQRIIALKNKCLYEIILSDNKQINDENFGYNNEVKNFDLASNRQFLIINGNDKKRIILFMTDQQQQTMLYQNEYTIFNDFSISQDHKIIAIASQEGITIKDMETKRIITSIQEIKKCSCVIFYQQQGNNFMIIGSQVNEGQLALYDINNLSQIIKIKLITLLSRPLNMYLLQESQQLIIVYKHFLTINKIDNLEQSKMIPIRGAQSFSNNLIINQDQSAIILGVEDEICIYSLQNQIETVGFSTIDDKKILHMSFSKYNQTLIIIKENSIYIEWDLNLRKIIKQANFNNSSQFYLTINERETQLISVKSENSKQYLKIIDLISMNVINSFEELNKEKVAFISAAYTQDGTSFITGYTNRTFKFWDSKSCKLLQMFNSYTSTIDLIQISNLGIMAQVNQNQIKLWNLIALKQQQSNQEGHSDQINRLIVSPDGLSLVSGSESQIIRWDLKENKKIDVLLKGQKLPSYFFFSCDGQYFAALEEQNWIKIWKITSLYIIEHCFQLSFSNDTLNFQFNIKDYQLVSKNKEQQIMIWDLKKAYLCEKLPKSIQNSQKSITIFSSDAQLILASNPLKILYPEQYFQFDIDQTTNIGFIAISHNSKLLAIENINKSIIIWSVSEKKLLHTFNFANKKDLPILTIVFSGNNKTLLSTHQDIIARLWNVEDGQYQLLQEVEIEFFQYKQFGSIQTFPVNDDNFITIWSEFQGYDCILQSYLNYYYFQGLQQKNISNSQDYELKNFSVGYNNQKQIFAIQFFQQLHLYDINSDKIVAKLEGNQQSNQILSTIISFSPDGSKLITWGANHIIRLWDLSDINDIKYKINFKSLIEAKAAQFLMDGENIRIISKDNKIYNHNIQEFTQFCRIPKSKQFEFQGEQNFKCQKYQVNFNDLELNIKDVATNQIKCTFNQFSSKVTTFAFTPSYQQFILGMKDGSIFLYLIEQKILDLHKKPVCYKIFAKSTQLQVNFCQIGESIFETQEKENLRKLLFDKGAIE</sequence>
<dbReference type="InterPro" id="IPR050349">
    <property type="entry name" value="WD_LIS1/nudF_dynein_reg"/>
</dbReference>
<feature type="repeat" description="WD" evidence="3">
    <location>
        <begin position="3269"/>
        <end position="3300"/>
    </location>
</feature>
<dbReference type="Pfam" id="PF05729">
    <property type="entry name" value="NACHT"/>
    <property type="match status" value="1"/>
</dbReference>
<accession>A0A8S1QAK9</accession>
<name>A0A8S1QAK9_9CILI</name>
<keyword evidence="7" id="KW-1185">Reference proteome</keyword>
<evidence type="ECO:0000313" key="6">
    <source>
        <dbReference type="EMBL" id="CAD8112077.1"/>
    </source>
</evidence>
<evidence type="ECO:0000313" key="7">
    <source>
        <dbReference type="Proteomes" id="UP000692954"/>
    </source>
</evidence>
<feature type="domain" description="NACHT" evidence="5">
    <location>
        <begin position="1293"/>
        <end position="1461"/>
    </location>
</feature>
<dbReference type="PROSITE" id="PS50082">
    <property type="entry name" value="WD_REPEATS_2"/>
    <property type="match status" value="2"/>
</dbReference>
<proteinExistence type="predicted"/>
<evidence type="ECO:0000256" key="4">
    <source>
        <dbReference type="SAM" id="Coils"/>
    </source>
</evidence>